<comment type="caution">
    <text evidence="4">The sequence shown here is derived from an EMBL/GenBank/DDBJ whole genome shotgun (WGS) entry which is preliminary data.</text>
</comment>
<evidence type="ECO:0000256" key="1">
    <source>
        <dbReference type="ARBA" id="ARBA00022737"/>
    </source>
</evidence>
<feature type="region of interest" description="Disordered" evidence="2">
    <location>
        <begin position="65"/>
        <end position="141"/>
    </location>
</feature>
<reference evidence="4 5" key="1">
    <citation type="journal article" date="2020" name="ISME J.">
        <title>Uncovering the hidden diversity of litter-decomposition mechanisms in mushroom-forming fungi.</title>
        <authorList>
            <person name="Floudas D."/>
            <person name="Bentzer J."/>
            <person name="Ahren D."/>
            <person name="Johansson T."/>
            <person name="Persson P."/>
            <person name="Tunlid A."/>
        </authorList>
    </citation>
    <scope>NUCLEOTIDE SEQUENCE [LARGE SCALE GENOMIC DNA]</scope>
    <source>
        <strain evidence="4 5">CBS 101986</strain>
    </source>
</reference>
<sequence>MERHMFMGATIGTISQSTFVVNKHSERSTIERLAVAAAHSALHDAPARTEETRCHKHTRTKVLNHLERWASGILGKGEDKNGDTNKGPNKDNEDNDEHNGNDDDRDSNNNDKNDAEEITGYHEDLDSDEDDSADEDVSAKKWHQSMEWDRQVYMNRTQDRGTGKDTPIFWLYGGAGAGKSAIMQTLAERFVDQGLVLGSFFFSHSDSTRNTAAVLIPTLVYQLAQVFQSSMDVLGPIVDRDPLVFTKSLQRQVTNLLLPPLQHLVQLGSISDAPHSPRVFLIDGLDECNDPAQQLEIIQAAAAVCHEHSIPVKFLIASRPELEISTSFRSYEEKGFALGATPLSEDPNAAYDICHFIKAKFLKIRLGHPFKNMIPVGWPHISDIYKLVWKSSFHFIYASIAMKYIWSAQEDPTRSLQVILGLEVSRTISPFSQLDALYHHILGSAKHLDKVLQILAHCVYTEVPSQTSVICFMFECSEHDLSIYLADMTPLVTLSGKPTELWMEWQNENSVHLLHASLGDFLRNPSRSRSLYINREVYLASKLERFFQLLNALHQEPRSEYLHKLPPGRNLGIYYPLQCLVAPTIQETGHLVETQEAVKRHGLLDCYKRQLRFMIEDDIHEVIIYLLEFFLAVHSIKTSDGVTLFSSAPDDFLNSLHNYIRDRERKTQYERYSNIYFFLRDLGLDDLTRLEYPCSIDVSQDISGALHANILTLLFMGYPAKAWGYVMIYPWNGTYSTDRWKRIIDAFATADLVSIYQNIANPSKRLTVAAEVILGYLFDDVESRPLFRRPYAGLVHGEMLIQCVAVSNLLDILVWVIPKADISEKIALYSKRTFPQDIYQPCDVARISLLRECFEEYDTRVRNSKMKAFDQRIENGDVDGLIEKSGMLLVNDQD</sequence>
<dbReference type="InterPro" id="IPR056884">
    <property type="entry name" value="NPHP3-like_N"/>
</dbReference>
<dbReference type="OrthoDB" id="4760524at2759"/>
<evidence type="ECO:0000313" key="5">
    <source>
        <dbReference type="Proteomes" id="UP000567179"/>
    </source>
</evidence>
<dbReference type="SUPFAM" id="SSF52540">
    <property type="entry name" value="P-loop containing nucleoside triphosphate hydrolases"/>
    <property type="match status" value="1"/>
</dbReference>
<dbReference type="PANTHER" id="PTHR10039">
    <property type="entry name" value="AMELOGENIN"/>
    <property type="match status" value="1"/>
</dbReference>
<keyword evidence="1" id="KW-0677">Repeat</keyword>
<feature type="compositionally biased region" description="Acidic residues" evidence="2">
    <location>
        <begin position="125"/>
        <end position="136"/>
    </location>
</feature>
<feature type="domain" description="Nephrocystin 3-like N-terminal" evidence="3">
    <location>
        <begin position="163"/>
        <end position="319"/>
    </location>
</feature>
<proteinExistence type="predicted"/>
<organism evidence="4 5">
    <name type="scientific">Psilocybe cf. subviscida</name>
    <dbReference type="NCBI Taxonomy" id="2480587"/>
    <lineage>
        <taxon>Eukaryota</taxon>
        <taxon>Fungi</taxon>
        <taxon>Dikarya</taxon>
        <taxon>Basidiomycota</taxon>
        <taxon>Agaricomycotina</taxon>
        <taxon>Agaricomycetes</taxon>
        <taxon>Agaricomycetidae</taxon>
        <taxon>Agaricales</taxon>
        <taxon>Agaricineae</taxon>
        <taxon>Strophariaceae</taxon>
        <taxon>Psilocybe</taxon>
    </lineage>
</organism>
<gene>
    <name evidence="4" type="ORF">D9619_004020</name>
</gene>
<feature type="compositionally biased region" description="Basic and acidic residues" evidence="2">
    <location>
        <begin position="76"/>
        <end position="124"/>
    </location>
</feature>
<name>A0A8H5BR25_9AGAR</name>
<dbReference type="EMBL" id="JAACJJ010000014">
    <property type="protein sequence ID" value="KAF5327783.1"/>
    <property type="molecule type" value="Genomic_DNA"/>
</dbReference>
<keyword evidence="5" id="KW-1185">Reference proteome</keyword>
<dbReference type="InterPro" id="IPR027417">
    <property type="entry name" value="P-loop_NTPase"/>
</dbReference>
<dbReference type="AlphaFoldDB" id="A0A8H5BR25"/>
<evidence type="ECO:0000313" key="4">
    <source>
        <dbReference type="EMBL" id="KAF5327783.1"/>
    </source>
</evidence>
<dbReference type="Pfam" id="PF24883">
    <property type="entry name" value="NPHP3_N"/>
    <property type="match status" value="1"/>
</dbReference>
<dbReference type="PANTHER" id="PTHR10039:SF14">
    <property type="entry name" value="NACHT DOMAIN-CONTAINING PROTEIN"/>
    <property type="match status" value="1"/>
</dbReference>
<protein>
    <recommendedName>
        <fullName evidence="3">Nephrocystin 3-like N-terminal domain-containing protein</fullName>
    </recommendedName>
</protein>
<evidence type="ECO:0000256" key="2">
    <source>
        <dbReference type="SAM" id="MobiDB-lite"/>
    </source>
</evidence>
<evidence type="ECO:0000259" key="3">
    <source>
        <dbReference type="Pfam" id="PF24883"/>
    </source>
</evidence>
<accession>A0A8H5BR25</accession>
<dbReference type="Proteomes" id="UP000567179">
    <property type="component" value="Unassembled WGS sequence"/>
</dbReference>